<evidence type="ECO:0000259" key="11">
    <source>
        <dbReference type="SMART" id="SM01217"/>
    </source>
</evidence>
<dbReference type="SUPFAM" id="SSF52279">
    <property type="entry name" value="Beta-D-glucan exohydrolase, C-terminal domain"/>
    <property type="match status" value="1"/>
</dbReference>
<dbReference type="InterPro" id="IPR036881">
    <property type="entry name" value="Glyco_hydro_3_C_sf"/>
</dbReference>
<protein>
    <recommendedName>
        <fullName evidence="3">beta-glucosidase</fullName>
        <ecNumber evidence="3">3.2.1.21</ecNumber>
    </recommendedName>
</protein>
<dbReference type="Pfam" id="PF00933">
    <property type="entry name" value="Glyco_hydro_3"/>
    <property type="match status" value="1"/>
</dbReference>
<evidence type="ECO:0000313" key="12">
    <source>
        <dbReference type="EMBL" id="CUS15001.1"/>
    </source>
</evidence>
<evidence type="ECO:0000256" key="10">
    <source>
        <dbReference type="SAM" id="SignalP"/>
    </source>
</evidence>
<dbReference type="InterPro" id="IPR001764">
    <property type="entry name" value="Glyco_hydro_3_N"/>
</dbReference>
<dbReference type="PANTHER" id="PTHR30620:SF117">
    <property type="entry name" value="BETA-1,4-XYLOSIDASE (EUROFUNG)"/>
    <property type="match status" value="1"/>
</dbReference>
<keyword evidence="9" id="KW-0624">Polysaccharide degradation</keyword>
<evidence type="ECO:0000256" key="7">
    <source>
        <dbReference type="ARBA" id="ARBA00023277"/>
    </source>
</evidence>
<dbReference type="FunFam" id="3.40.50.1700:FF:000009">
    <property type="entry name" value="Periplasmic beta-glucosidase"/>
    <property type="match status" value="1"/>
</dbReference>
<dbReference type="Pfam" id="PF01915">
    <property type="entry name" value="Glyco_hydro_3_C"/>
    <property type="match status" value="1"/>
</dbReference>
<dbReference type="InterPro" id="IPR002772">
    <property type="entry name" value="Glyco_hydro_3_C"/>
</dbReference>
<keyword evidence="13" id="KW-1185">Reference proteome</keyword>
<dbReference type="SMART" id="SM01217">
    <property type="entry name" value="Fn3_like"/>
    <property type="match status" value="1"/>
</dbReference>
<dbReference type="Gene3D" id="3.40.50.1700">
    <property type="entry name" value="Glycoside hydrolase family 3 C-terminal domain"/>
    <property type="match status" value="1"/>
</dbReference>
<keyword evidence="4 10" id="KW-0732">Signal</keyword>
<evidence type="ECO:0000256" key="3">
    <source>
        <dbReference type="ARBA" id="ARBA00012744"/>
    </source>
</evidence>
<name>A0A292Q7D9_9PEZI</name>
<evidence type="ECO:0000313" key="13">
    <source>
        <dbReference type="Proteomes" id="UP001412239"/>
    </source>
</evidence>
<dbReference type="EC" id="3.2.1.21" evidence="3"/>
<comment type="similarity">
    <text evidence="2">Belongs to the glycosyl hydrolase 3 family.</text>
</comment>
<evidence type="ECO:0000256" key="9">
    <source>
        <dbReference type="ARBA" id="ARBA00023326"/>
    </source>
</evidence>
<evidence type="ECO:0000256" key="8">
    <source>
        <dbReference type="ARBA" id="ARBA00023295"/>
    </source>
</evidence>
<dbReference type="EMBL" id="LN890953">
    <property type="protein sequence ID" value="CUS15001.1"/>
    <property type="molecule type" value="Genomic_DNA"/>
</dbReference>
<keyword evidence="8" id="KW-0326">Glycosidase</keyword>
<dbReference type="InterPro" id="IPR036962">
    <property type="entry name" value="Glyco_hydro_3_N_sf"/>
</dbReference>
<evidence type="ECO:0000256" key="6">
    <source>
        <dbReference type="ARBA" id="ARBA00023180"/>
    </source>
</evidence>
<dbReference type="InterPro" id="IPR013783">
    <property type="entry name" value="Ig-like_fold"/>
</dbReference>
<keyword evidence="7" id="KW-0119">Carbohydrate metabolism</keyword>
<evidence type="ECO:0000256" key="5">
    <source>
        <dbReference type="ARBA" id="ARBA00022801"/>
    </source>
</evidence>
<dbReference type="SUPFAM" id="SSF51445">
    <property type="entry name" value="(Trans)glycosidases"/>
    <property type="match status" value="1"/>
</dbReference>
<feature type="signal peptide" evidence="10">
    <location>
        <begin position="1"/>
        <end position="17"/>
    </location>
</feature>
<keyword evidence="5" id="KW-0378">Hydrolase</keyword>
<dbReference type="PRINTS" id="PR00133">
    <property type="entry name" value="GLHYDRLASE3"/>
</dbReference>
<dbReference type="Proteomes" id="UP001412239">
    <property type="component" value="Unassembled WGS sequence"/>
</dbReference>
<dbReference type="AlphaFoldDB" id="A0A292Q7D9"/>
<comment type="catalytic activity">
    <reaction evidence="1">
        <text>Hydrolysis of terminal, non-reducing beta-D-glucosyl residues with release of beta-D-glucose.</text>
        <dbReference type="EC" id="3.2.1.21"/>
    </reaction>
</comment>
<feature type="chain" id="PRO_5012223161" description="beta-glucosidase" evidence="10">
    <location>
        <begin position="18"/>
        <end position="787"/>
    </location>
</feature>
<dbReference type="FunFam" id="2.60.40.10:FF:000495">
    <property type="entry name" value="Periplasmic beta-glucosidase"/>
    <property type="match status" value="1"/>
</dbReference>
<dbReference type="GO" id="GO:0009251">
    <property type="term" value="P:glucan catabolic process"/>
    <property type="evidence" value="ECO:0007669"/>
    <property type="project" value="TreeGrafter"/>
</dbReference>
<evidence type="ECO:0000256" key="4">
    <source>
        <dbReference type="ARBA" id="ARBA00022729"/>
    </source>
</evidence>
<evidence type="ECO:0000256" key="2">
    <source>
        <dbReference type="ARBA" id="ARBA00005336"/>
    </source>
</evidence>
<feature type="domain" description="Fibronectin type III-like" evidence="11">
    <location>
        <begin position="706"/>
        <end position="775"/>
    </location>
</feature>
<dbReference type="InterPro" id="IPR017853">
    <property type="entry name" value="GH"/>
</dbReference>
<reference evidence="12" key="1">
    <citation type="submission" date="2015-10" db="EMBL/GenBank/DDBJ databases">
        <authorList>
            <person name="Regsiter A."/>
            <person name="william w."/>
        </authorList>
    </citation>
    <scope>NUCLEOTIDE SEQUENCE</scope>
    <source>
        <strain evidence="12">Montdore</strain>
    </source>
</reference>
<keyword evidence="6" id="KW-0325">Glycoprotein</keyword>
<dbReference type="PANTHER" id="PTHR30620">
    <property type="entry name" value="PERIPLASMIC BETA-GLUCOSIDASE-RELATED"/>
    <property type="match status" value="1"/>
</dbReference>
<gene>
    <name evidence="12" type="ORF">GSTUAT00000895001</name>
</gene>
<evidence type="ECO:0000256" key="1">
    <source>
        <dbReference type="ARBA" id="ARBA00000448"/>
    </source>
</evidence>
<dbReference type="GO" id="GO:0008422">
    <property type="term" value="F:beta-glucosidase activity"/>
    <property type="evidence" value="ECO:0007669"/>
    <property type="project" value="UniProtKB-EC"/>
</dbReference>
<sequence>MKSLIYSLTMAVTTVMANVLPGNGTIPPDAVYKSPKAPIDDRIKDLLSRMTLEEKVAQVMQGDLSNWLNTTDGSFNRSGLVENMSYKAGQFYVGYPVPWEWIARETERAQRYLVDETRLGIPALVQSEGIHGFLIGNATIFNSPIGYACAFDPDLVEKMAEVIAQESLALGVNHLFAPVVDLSRELRFGRVEEMFGEDPYLAGELGYSYVKGLQKNGVAATVKHFAGFGTPEQGLNTAPVHGGEREMRRTYLPAFKRSIIDADAWSVMSAYHSHVTPLGRYDGVPAAADYHLLTEVLRGEWGFKYHVMTDAGGSDKLCNDHGLCERGDKRAVTMLALVAGSDVELGGGTFNYRAIPSLLEDGSLEEKVLDTAVSRILRSKFAMGLFENPFSAAPQERWDKLIHSEEAVKLATQLDRESIVLLENNGVLPIDKEKAKSIAVLGPMAHGFMNYGDYVVYLSQYRGVTPYDGIKNLFKGTHTTVTHAQGCERWSNDKSGFPEAVAAAKAAEVAVVVVGTWSRDQRELWRGFNATTGEHVDLHNLNLVGAQADLVREILAVNNNTIVVFSSGKPVTEPWISTSAAALVQQFYPSEQGGNALADVLFGIYNPSGKLSVSFPRDVGTSPSYYDNLKGGRFNSPGQVYENGTMVFGHHYVLSSPLPLYPFGYGKSFSTFQFSNVTLDKANVTASDTVTAELKIRNNSTRDGAEVVQLYVTDKIASVVTPNKELKGFRKVFLRAGEEKRVRIPIDVSGLGVWNTRNRYVVEKGEFVVAVGDSAEGIKSRSSFWVL</sequence>
<accession>A0A292Q7D9</accession>
<organism evidence="12 13">
    <name type="scientific">Tuber aestivum</name>
    <name type="common">summer truffle</name>
    <dbReference type="NCBI Taxonomy" id="59557"/>
    <lineage>
        <taxon>Eukaryota</taxon>
        <taxon>Fungi</taxon>
        <taxon>Dikarya</taxon>
        <taxon>Ascomycota</taxon>
        <taxon>Pezizomycotina</taxon>
        <taxon>Pezizomycetes</taxon>
        <taxon>Pezizales</taxon>
        <taxon>Tuberaceae</taxon>
        <taxon>Tuber</taxon>
    </lineage>
</organism>
<dbReference type="Gene3D" id="2.60.40.10">
    <property type="entry name" value="Immunoglobulins"/>
    <property type="match status" value="1"/>
</dbReference>
<dbReference type="InterPro" id="IPR026891">
    <property type="entry name" value="Fn3-like"/>
</dbReference>
<dbReference type="InterPro" id="IPR051915">
    <property type="entry name" value="Cellulose_Degrad_GH3"/>
</dbReference>
<proteinExistence type="inferred from homology"/>
<dbReference type="Gene3D" id="3.20.20.300">
    <property type="entry name" value="Glycoside hydrolase, family 3, N-terminal domain"/>
    <property type="match status" value="1"/>
</dbReference>
<dbReference type="Pfam" id="PF14310">
    <property type="entry name" value="Fn3-like"/>
    <property type="match status" value="1"/>
</dbReference>
<dbReference type="FunFam" id="3.20.20.300:FF:000007">
    <property type="entry name" value="Lysosomal beta glucosidase"/>
    <property type="match status" value="1"/>
</dbReference>